<protein>
    <submittedName>
        <fullName evidence="9">Uncharacterized protein</fullName>
    </submittedName>
</protein>
<dbReference type="PANTHER" id="PTHR33146:SF10">
    <property type="entry name" value="STRAND-SPECIFIC NUCLEASE, PUTATIVE-RELATED"/>
    <property type="match status" value="1"/>
</dbReference>
<dbReference type="GO" id="GO:0006308">
    <property type="term" value="P:DNA catabolic process"/>
    <property type="evidence" value="ECO:0007669"/>
    <property type="project" value="InterPro"/>
</dbReference>
<dbReference type="PANTHER" id="PTHR33146">
    <property type="entry name" value="ENDONUCLEASE 4"/>
    <property type="match status" value="1"/>
</dbReference>
<evidence type="ECO:0000313" key="9">
    <source>
        <dbReference type="EMBL" id="TNV73319.1"/>
    </source>
</evidence>
<proteinExistence type="inferred from homology"/>
<evidence type="ECO:0000256" key="3">
    <source>
        <dbReference type="ARBA" id="ARBA00022723"/>
    </source>
</evidence>
<comment type="caution">
    <text evidence="9">The sequence shown here is derived from an EMBL/GenBank/DDBJ whole genome shotgun (WGS) entry which is preliminary data.</text>
</comment>
<gene>
    <name evidence="9" type="ORF">FGO68_gene11015</name>
</gene>
<dbReference type="GO" id="GO:0046872">
    <property type="term" value="F:metal ion binding"/>
    <property type="evidence" value="ECO:0007669"/>
    <property type="project" value="UniProtKB-KW"/>
</dbReference>
<organism evidence="9 10">
    <name type="scientific">Halteria grandinella</name>
    <dbReference type="NCBI Taxonomy" id="5974"/>
    <lineage>
        <taxon>Eukaryota</taxon>
        <taxon>Sar</taxon>
        <taxon>Alveolata</taxon>
        <taxon>Ciliophora</taxon>
        <taxon>Intramacronucleata</taxon>
        <taxon>Spirotrichea</taxon>
        <taxon>Stichotrichia</taxon>
        <taxon>Sporadotrichida</taxon>
        <taxon>Halteriidae</taxon>
        <taxon>Halteria</taxon>
    </lineage>
</organism>
<keyword evidence="6" id="KW-1015">Disulfide bond</keyword>
<evidence type="ECO:0000256" key="8">
    <source>
        <dbReference type="SAM" id="SignalP"/>
    </source>
</evidence>
<keyword evidence="4" id="KW-0255">Endonuclease</keyword>
<evidence type="ECO:0000256" key="4">
    <source>
        <dbReference type="ARBA" id="ARBA00022759"/>
    </source>
</evidence>
<keyword evidence="10" id="KW-1185">Reference proteome</keyword>
<dbReference type="CDD" id="cd11010">
    <property type="entry name" value="S1-P1_nuclease"/>
    <property type="match status" value="1"/>
</dbReference>
<keyword evidence="7" id="KW-0325">Glycoprotein</keyword>
<dbReference type="SUPFAM" id="SSF48537">
    <property type="entry name" value="Phospholipase C/P1 nuclease"/>
    <property type="match status" value="1"/>
</dbReference>
<sequence>MLRPTLVATALLALLTPSHCWWRNGHLITARIAYDHLLTTNPSIIAKAEHMLAGLSVFTTFEGDYPFVECATFADEIKDEGFEDQSHWHYVDTPLFAEGYSAQVYPEIYNVTWSISEMVTYLSKAQSPQNDPSVSRKLGEGFNLRLLIHYVGDVHQPLHTVSRYSKEHPQNDQGGNLFELQEMEEQIDELHALWDSVVTTFSHDIIPPFSPQDWLYIGQASANITSLYPLTSFPDIDAPHTEWAKEGYELARDYVYAGIVEGGMPSEEYLEQGKRVAWRQLAKGGYRLASLLEKMWTHKQQETVFLN</sequence>
<keyword evidence="2" id="KW-0540">Nuclease</keyword>
<evidence type="ECO:0000256" key="5">
    <source>
        <dbReference type="ARBA" id="ARBA00022801"/>
    </source>
</evidence>
<evidence type="ECO:0000256" key="2">
    <source>
        <dbReference type="ARBA" id="ARBA00022722"/>
    </source>
</evidence>
<comment type="similarity">
    <text evidence="1">Belongs to the nuclease type I family.</text>
</comment>
<feature type="signal peptide" evidence="8">
    <location>
        <begin position="1"/>
        <end position="20"/>
    </location>
</feature>
<dbReference type="GO" id="GO:0004519">
    <property type="term" value="F:endonuclease activity"/>
    <property type="evidence" value="ECO:0007669"/>
    <property type="project" value="UniProtKB-KW"/>
</dbReference>
<dbReference type="AlphaFoldDB" id="A0A8J8NER8"/>
<keyword evidence="8" id="KW-0732">Signal</keyword>
<accession>A0A8J8NER8</accession>
<dbReference type="GO" id="GO:0003676">
    <property type="term" value="F:nucleic acid binding"/>
    <property type="evidence" value="ECO:0007669"/>
    <property type="project" value="InterPro"/>
</dbReference>
<dbReference type="Gene3D" id="1.10.575.10">
    <property type="entry name" value="P1 Nuclease"/>
    <property type="match status" value="1"/>
</dbReference>
<evidence type="ECO:0000256" key="1">
    <source>
        <dbReference type="ARBA" id="ARBA00009547"/>
    </source>
</evidence>
<reference evidence="9" key="1">
    <citation type="submission" date="2019-06" db="EMBL/GenBank/DDBJ databases">
        <authorList>
            <person name="Zheng W."/>
        </authorList>
    </citation>
    <scope>NUCLEOTIDE SEQUENCE</scope>
    <source>
        <strain evidence="9">QDHG01</strain>
    </source>
</reference>
<name>A0A8J8NER8_HALGN</name>
<feature type="chain" id="PRO_5035215647" evidence="8">
    <location>
        <begin position="21"/>
        <end position="307"/>
    </location>
</feature>
<dbReference type="InterPro" id="IPR003154">
    <property type="entry name" value="S1/P1nuclease"/>
</dbReference>
<keyword evidence="3" id="KW-0479">Metal-binding</keyword>
<keyword evidence="5" id="KW-0378">Hydrolase</keyword>
<dbReference type="OrthoDB" id="441446at2759"/>
<dbReference type="Pfam" id="PF02265">
    <property type="entry name" value="S1-P1_nuclease"/>
    <property type="match status" value="1"/>
</dbReference>
<dbReference type="GO" id="GO:0016788">
    <property type="term" value="F:hydrolase activity, acting on ester bonds"/>
    <property type="evidence" value="ECO:0007669"/>
    <property type="project" value="InterPro"/>
</dbReference>
<evidence type="ECO:0000256" key="7">
    <source>
        <dbReference type="ARBA" id="ARBA00023180"/>
    </source>
</evidence>
<evidence type="ECO:0000256" key="6">
    <source>
        <dbReference type="ARBA" id="ARBA00023157"/>
    </source>
</evidence>
<dbReference type="InterPro" id="IPR008947">
    <property type="entry name" value="PLipase_C/P1_nuclease_dom_sf"/>
</dbReference>
<dbReference type="EMBL" id="RRYP01019234">
    <property type="protein sequence ID" value="TNV73319.1"/>
    <property type="molecule type" value="Genomic_DNA"/>
</dbReference>
<evidence type="ECO:0000313" key="10">
    <source>
        <dbReference type="Proteomes" id="UP000785679"/>
    </source>
</evidence>
<dbReference type="Proteomes" id="UP000785679">
    <property type="component" value="Unassembled WGS sequence"/>
</dbReference>